<gene>
    <name evidence="2" type="ORF">DV707_17380</name>
    <name evidence="3" type="ORF">SAMN04488133_3002</name>
</gene>
<dbReference type="Pfam" id="PF05239">
    <property type="entry name" value="PRC"/>
    <property type="match status" value="1"/>
</dbReference>
<dbReference type="EMBL" id="FNVN01000005">
    <property type="protein sequence ID" value="SEG63862.1"/>
    <property type="molecule type" value="Genomic_DNA"/>
</dbReference>
<accession>A0A1H6BT93</accession>
<keyword evidence="2" id="KW-0614">Plasmid</keyword>
<feature type="domain" description="PRC-barrel" evidence="1">
    <location>
        <begin position="8"/>
        <end position="79"/>
    </location>
</feature>
<dbReference type="InterPro" id="IPR027275">
    <property type="entry name" value="PRC-brl_dom"/>
</dbReference>
<name>A0A1H6BT93_9EURY</name>
<sequence length="79" mass="8593">MDSVPLFALNDCDVMTTNGSKLGTLENITLNPNTGELKFLCVNPSSEESTEFPQMENGQVVVPVDSVETTREYLIVTAP</sequence>
<geneLocation type="plasmid" evidence="2">
    <name>unnamed2</name>
</geneLocation>
<organism evidence="3 4">
    <name type="scientific">Halobellus limi</name>
    <dbReference type="NCBI Taxonomy" id="699433"/>
    <lineage>
        <taxon>Archaea</taxon>
        <taxon>Methanobacteriati</taxon>
        <taxon>Methanobacteriota</taxon>
        <taxon>Stenosarchaea group</taxon>
        <taxon>Halobacteria</taxon>
        <taxon>Halobacteriales</taxon>
        <taxon>Haloferacaceae</taxon>
        <taxon>Halobellus</taxon>
    </lineage>
</organism>
<dbReference type="SUPFAM" id="SSF50346">
    <property type="entry name" value="PRC-barrel domain"/>
    <property type="match status" value="1"/>
</dbReference>
<dbReference type="InterPro" id="IPR011033">
    <property type="entry name" value="PRC_barrel-like_sf"/>
</dbReference>
<reference evidence="3 4" key="1">
    <citation type="submission" date="2016-10" db="EMBL/GenBank/DDBJ databases">
        <authorList>
            <person name="de Groot N.N."/>
        </authorList>
    </citation>
    <scope>NUCLEOTIDE SEQUENCE [LARGE SCALE GENOMIC DNA]</scope>
    <source>
        <strain evidence="3 4">CGMCC 1.10331</strain>
    </source>
</reference>
<dbReference type="PANTHER" id="PTHR38137">
    <property type="entry name" value="PRC-BARREL DOMAIN PROTEIN"/>
    <property type="match status" value="1"/>
</dbReference>
<dbReference type="KEGG" id="hlm:DV707_17380"/>
<dbReference type="Gene3D" id="2.30.30.240">
    <property type="entry name" value="PRC-barrel domain"/>
    <property type="match status" value="1"/>
</dbReference>
<dbReference type="PANTHER" id="PTHR38137:SF2">
    <property type="entry name" value="PRC-BARREL DOMAIN-CONTAINING PROTEIN"/>
    <property type="match status" value="1"/>
</dbReference>
<evidence type="ECO:0000313" key="4">
    <source>
        <dbReference type="Proteomes" id="UP000236740"/>
    </source>
</evidence>
<dbReference type="RefSeq" id="WP_103992658.1">
    <property type="nucleotide sequence ID" value="NZ_CP031313.1"/>
</dbReference>
<evidence type="ECO:0000313" key="3">
    <source>
        <dbReference type="EMBL" id="SEG63862.1"/>
    </source>
</evidence>
<dbReference type="AlphaFoldDB" id="A0A1H6BT93"/>
<keyword evidence="4" id="KW-1185">Reference proteome</keyword>
<dbReference type="Proteomes" id="UP000236740">
    <property type="component" value="Unassembled WGS sequence"/>
</dbReference>
<evidence type="ECO:0000313" key="5">
    <source>
        <dbReference type="Proteomes" id="UP000296733"/>
    </source>
</evidence>
<proteinExistence type="predicted"/>
<dbReference type="OrthoDB" id="85079at2157"/>
<dbReference type="GeneID" id="39859896"/>
<evidence type="ECO:0000259" key="1">
    <source>
        <dbReference type="Pfam" id="PF05239"/>
    </source>
</evidence>
<dbReference type="Proteomes" id="UP000296733">
    <property type="component" value="Plasmid unnamed2"/>
</dbReference>
<dbReference type="EMBL" id="CP031313">
    <property type="protein sequence ID" value="QCC49494.1"/>
    <property type="molecule type" value="Genomic_DNA"/>
</dbReference>
<evidence type="ECO:0000313" key="2">
    <source>
        <dbReference type="EMBL" id="QCC49494.1"/>
    </source>
</evidence>
<protein>
    <submittedName>
        <fullName evidence="2">Photosystem reaction center subunit H</fullName>
    </submittedName>
    <submittedName>
        <fullName evidence="3">Sporulation protein YlmC, PRC-barrel domain family</fullName>
    </submittedName>
</protein>
<reference evidence="2 5" key="2">
    <citation type="journal article" date="2019" name="Nat. Commun.">
        <title>A new type of DNA phosphorothioation-based antiviral system in archaea.</title>
        <authorList>
            <person name="Xiong L."/>
            <person name="Liu S."/>
            <person name="Chen S."/>
            <person name="Xiao Y."/>
            <person name="Zhu B."/>
            <person name="Gao Y."/>
            <person name="Zhang Y."/>
            <person name="Chen B."/>
            <person name="Luo J."/>
            <person name="Deng Z."/>
            <person name="Chen X."/>
            <person name="Wang L."/>
            <person name="Chen S."/>
        </authorList>
    </citation>
    <scope>NUCLEOTIDE SEQUENCE [LARGE SCALE GENOMIC DNA]</scope>
    <source>
        <strain evidence="2 5">CGMCC 1.10331</strain>
        <plasmid evidence="2 5">unnamed2</plasmid>
    </source>
</reference>